<dbReference type="InterPro" id="IPR009057">
    <property type="entry name" value="Homeodomain-like_sf"/>
</dbReference>
<dbReference type="EMBL" id="JBHULB010000081">
    <property type="protein sequence ID" value="MFD2588693.1"/>
    <property type="molecule type" value="Genomic_DNA"/>
</dbReference>
<evidence type="ECO:0000256" key="2">
    <source>
        <dbReference type="ARBA" id="ARBA00023125"/>
    </source>
</evidence>
<accession>A0ABW5N267</accession>
<keyword evidence="1" id="KW-0805">Transcription regulation</keyword>
<dbReference type="InterPro" id="IPR018060">
    <property type="entry name" value="HTH_AraC"/>
</dbReference>
<evidence type="ECO:0000259" key="5">
    <source>
        <dbReference type="PROSITE" id="PS01124"/>
    </source>
</evidence>
<organism evidence="6 7">
    <name type="scientific">Croceitalea marina</name>
    <dbReference type="NCBI Taxonomy" id="1775166"/>
    <lineage>
        <taxon>Bacteria</taxon>
        <taxon>Pseudomonadati</taxon>
        <taxon>Bacteroidota</taxon>
        <taxon>Flavobacteriia</taxon>
        <taxon>Flavobacteriales</taxon>
        <taxon>Flavobacteriaceae</taxon>
        <taxon>Croceitalea</taxon>
    </lineage>
</organism>
<evidence type="ECO:0000256" key="4">
    <source>
        <dbReference type="SAM" id="Phobius"/>
    </source>
</evidence>
<feature type="transmembrane region" description="Helical" evidence="4">
    <location>
        <begin position="119"/>
        <end position="141"/>
    </location>
</feature>
<comment type="caution">
    <text evidence="6">The sequence shown here is derived from an EMBL/GenBank/DDBJ whole genome shotgun (WGS) entry which is preliminary data.</text>
</comment>
<feature type="transmembrane region" description="Helical" evidence="4">
    <location>
        <begin position="153"/>
        <end position="177"/>
    </location>
</feature>
<evidence type="ECO:0000313" key="7">
    <source>
        <dbReference type="Proteomes" id="UP001597526"/>
    </source>
</evidence>
<feature type="transmembrane region" description="Helical" evidence="4">
    <location>
        <begin position="34"/>
        <end position="51"/>
    </location>
</feature>
<keyword evidence="4" id="KW-0812">Transmembrane</keyword>
<dbReference type="PANTHER" id="PTHR43280">
    <property type="entry name" value="ARAC-FAMILY TRANSCRIPTIONAL REGULATOR"/>
    <property type="match status" value="1"/>
</dbReference>
<reference evidence="7" key="1">
    <citation type="journal article" date="2019" name="Int. J. Syst. Evol. Microbiol.">
        <title>The Global Catalogue of Microorganisms (GCM) 10K type strain sequencing project: providing services to taxonomists for standard genome sequencing and annotation.</title>
        <authorList>
            <consortium name="The Broad Institute Genomics Platform"/>
            <consortium name="The Broad Institute Genome Sequencing Center for Infectious Disease"/>
            <person name="Wu L."/>
            <person name="Ma J."/>
        </authorList>
    </citation>
    <scope>NUCLEOTIDE SEQUENCE [LARGE SCALE GENOMIC DNA]</scope>
    <source>
        <strain evidence="7">KCTC 52368</strain>
    </source>
</reference>
<feature type="transmembrane region" description="Helical" evidence="4">
    <location>
        <begin position="6"/>
        <end position="27"/>
    </location>
</feature>
<dbReference type="Gene3D" id="1.10.10.60">
    <property type="entry name" value="Homeodomain-like"/>
    <property type="match status" value="2"/>
</dbReference>
<keyword evidence="7" id="KW-1185">Reference proteome</keyword>
<evidence type="ECO:0000256" key="1">
    <source>
        <dbReference type="ARBA" id="ARBA00023015"/>
    </source>
</evidence>
<evidence type="ECO:0000256" key="3">
    <source>
        <dbReference type="ARBA" id="ARBA00023163"/>
    </source>
</evidence>
<dbReference type="PROSITE" id="PS01124">
    <property type="entry name" value="HTH_ARAC_FAMILY_2"/>
    <property type="match status" value="1"/>
</dbReference>
<dbReference type="RefSeq" id="WP_377768184.1">
    <property type="nucleotide sequence ID" value="NZ_JBHULB010000081.1"/>
</dbReference>
<proteinExistence type="predicted"/>
<feature type="transmembrane region" description="Helical" evidence="4">
    <location>
        <begin position="189"/>
        <end position="208"/>
    </location>
</feature>
<dbReference type="Proteomes" id="UP001597526">
    <property type="component" value="Unassembled WGS sequence"/>
</dbReference>
<dbReference type="PANTHER" id="PTHR43280:SF29">
    <property type="entry name" value="ARAC-FAMILY TRANSCRIPTIONAL REGULATOR"/>
    <property type="match status" value="1"/>
</dbReference>
<name>A0ABW5N267_9FLAO</name>
<feature type="transmembrane region" description="Helical" evidence="4">
    <location>
        <begin position="63"/>
        <end position="82"/>
    </location>
</feature>
<feature type="domain" description="HTH araC/xylS-type" evidence="5">
    <location>
        <begin position="234"/>
        <end position="338"/>
    </location>
</feature>
<gene>
    <name evidence="6" type="ORF">ACFSQJ_17330</name>
</gene>
<dbReference type="SMART" id="SM00342">
    <property type="entry name" value="HTH_ARAC"/>
    <property type="match status" value="1"/>
</dbReference>
<protein>
    <submittedName>
        <fullName evidence="6">Helix-turn-helix domain-containing protein</fullName>
    </submittedName>
</protein>
<keyword evidence="3" id="KW-0804">Transcription</keyword>
<evidence type="ECO:0000313" key="6">
    <source>
        <dbReference type="EMBL" id="MFD2588693.1"/>
    </source>
</evidence>
<keyword evidence="4" id="KW-1133">Transmembrane helix</keyword>
<dbReference type="SUPFAM" id="SSF46689">
    <property type="entry name" value="Homeodomain-like"/>
    <property type="match status" value="1"/>
</dbReference>
<keyword evidence="2" id="KW-0238">DNA-binding</keyword>
<feature type="transmembrane region" description="Helical" evidence="4">
    <location>
        <begin position="94"/>
        <end position="113"/>
    </location>
</feature>
<keyword evidence="4" id="KW-0472">Membrane</keyword>
<dbReference type="Pfam" id="PF12833">
    <property type="entry name" value="HTH_18"/>
    <property type="match status" value="1"/>
</dbReference>
<sequence>MNVNQLIIWIVITLAAIFLLALISLPGKNYGKKLLIIFVLNFVLHFLNIYFLEFSQVSIPINLNPFFSLNYGPTLWLYFINFKGNTNSTNKKSILYFFPAFLFLIWGSFNDFTFNEITVITILILLYNIGFIISCIAYYFKNENIFSLSERKWLLSLVGIFGVLLITVGANLFFSIAEKSTYHNKATTLIFILAAFLIGTLVYFSIIAPEVFKNFKAKYLGSGLNKKESLILSKEITSYLLDNERFVDSNITLEKLSNELNFSQKKISQAINQHLGNNFYDYLNFLRVRKAQNMFLDSKSSKMAIKNVMYDCGFNNKVTFNKAFKERIGFTPTEFRKIKR</sequence>